<evidence type="ECO:0000256" key="1">
    <source>
        <dbReference type="ARBA" id="ARBA00022723"/>
    </source>
</evidence>
<keyword evidence="1" id="KW-0479">Metal-binding</keyword>
<dbReference type="PROSITE" id="PS51379">
    <property type="entry name" value="4FE4S_FER_2"/>
    <property type="match status" value="1"/>
</dbReference>
<dbReference type="GO" id="GO:0046872">
    <property type="term" value="F:metal ion binding"/>
    <property type="evidence" value="ECO:0007669"/>
    <property type="project" value="UniProtKB-KW"/>
</dbReference>
<dbReference type="InterPro" id="IPR017896">
    <property type="entry name" value="4Fe4S_Fe-S-bd"/>
</dbReference>
<accession>A0A832EIR1</accession>
<gene>
    <name evidence="5" type="ORF">ENS06_04540</name>
</gene>
<feature type="domain" description="4Fe-4S ferredoxin-type" evidence="4">
    <location>
        <begin position="199"/>
        <end position="227"/>
    </location>
</feature>
<evidence type="ECO:0000313" key="5">
    <source>
        <dbReference type="EMBL" id="HFK96580.1"/>
    </source>
</evidence>
<dbReference type="SUPFAM" id="SSF46548">
    <property type="entry name" value="alpha-helical ferredoxin"/>
    <property type="match status" value="1"/>
</dbReference>
<protein>
    <submittedName>
        <fullName evidence="5">4Fe-4S ferredoxin</fullName>
    </submittedName>
</protein>
<dbReference type="PROSITE" id="PS00198">
    <property type="entry name" value="4FE4S_FER_1"/>
    <property type="match status" value="2"/>
</dbReference>
<evidence type="ECO:0000259" key="4">
    <source>
        <dbReference type="PROSITE" id="PS51379"/>
    </source>
</evidence>
<organism evidence="5">
    <name type="scientific">Desulfacinum infernum</name>
    <dbReference type="NCBI Taxonomy" id="35837"/>
    <lineage>
        <taxon>Bacteria</taxon>
        <taxon>Pseudomonadati</taxon>
        <taxon>Thermodesulfobacteriota</taxon>
        <taxon>Syntrophobacteria</taxon>
        <taxon>Syntrophobacterales</taxon>
        <taxon>Syntrophobacteraceae</taxon>
        <taxon>Desulfacinum</taxon>
    </lineage>
</organism>
<dbReference type="GO" id="GO:0051536">
    <property type="term" value="F:iron-sulfur cluster binding"/>
    <property type="evidence" value="ECO:0007669"/>
    <property type="project" value="UniProtKB-KW"/>
</dbReference>
<dbReference type="EMBL" id="DSTK01000013">
    <property type="protein sequence ID" value="HFK96580.1"/>
    <property type="molecule type" value="Genomic_DNA"/>
</dbReference>
<name>A0A832EIR1_9BACT</name>
<dbReference type="Pfam" id="PF13534">
    <property type="entry name" value="Fer4_17"/>
    <property type="match status" value="1"/>
</dbReference>
<dbReference type="AlphaFoldDB" id="A0A832EIR1"/>
<reference evidence="5" key="1">
    <citation type="journal article" date="2020" name="mSystems">
        <title>Genome- and Community-Level Interaction Insights into Carbon Utilization and Element Cycling Functions of Hydrothermarchaeota in Hydrothermal Sediment.</title>
        <authorList>
            <person name="Zhou Z."/>
            <person name="Liu Y."/>
            <person name="Xu W."/>
            <person name="Pan J."/>
            <person name="Luo Z.H."/>
            <person name="Li M."/>
        </authorList>
    </citation>
    <scope>NUCLEOTIDE SEQUENCE [LARGE SCALE GENOMIC DNA]</scope>
    <source>
        <strain evidence="5">SpSt-456</strain>
    </source>
</reference>
<proteinExistence type="predicted"/>
<evidence type="ECO:0000256" key="2">
    <source>
        <dbReference type="ARBA" id="ARBA00023004"/>
    </source>
</evidence>
<keyword evidence="3" id="KW-0411">Iron-sulfur</keyword>
<comment type="caution">
    <text evidence="5">The sequence shown here is derived from an EMBL/GenBank/DDBJ whole genome shotgun (WGS) entry which is preliminary data.</text>
</comment>
<evidence type="ECO:0000256" key="3">
    <source>
        <dbReference type="ARBA" id="ARBA00023014"/>
    </source>
</evidence>
<keyword evidence="2" id="KW-0408">Iron</keyword>
<dbReference type="Gene3D" id="3.30.70.3270">
    <property type="match status" value="1"/>
</dbReference>
<dbReference type="InterPro" id="IPR017900">
    <property type="entry name" value="4Fe4S_Fe_S_CS"/>
</dbReference>
<sequence>MDLMKTKVRQLLEEGRVDAFIAYKTVHGLPFPTVFTKADVDALETWQPFKARYPVTKLLLAQARQNPDKTFGVLVRGCEERSLYELFKWNQLNPDKVVVLGQACPQDLAFYCECAKPYPDRLDYGEAPKGVTQSRRLQELEAMPDTDRLAWWLGHFNRCIRCYGCRDVCPVCFCTECSLEHKELIPAGKLPPDTSFHLVRAVHMAGRCIDCGLCEETCPSTIPLRALYKHVNGLVEGIFQYKTGVPDGKSPFTMLGEESFLPTGIR</sequence>